<dbReference type="Proteomes" id="UP000294927">
    <property type="component" value="Unassembled WGS sequence"/>
</dbReference>
<keyword evidence="1" id="KW-0418">Kinase</keyword>
<dbReference type="RefSeq" id="WP_243867132.1">
    <property type="nucleotide sequence ID" value="NZ_SOCP01000019.1"/>
</dbReference>
<dbReference type="SUPFAM" id="SSF52540">
    <property type="entry name" value="P-loop containing nucleoside triphosphate hydrolases"/>
    <property type="match status" value="1"/>
</dbReference>
<evidence type="ECO:0000313" key="2">
    <source>
        <dbReference type="Proteomes" id="UP000294927"/>
    </source>
</evidence>
<accession>A0A4V3FR20</accession>
<protein>
    <submittedName>
        <fullName evidence="1">Shikimate kinase</fullName>
    </submittedName>
</protein>
<dbReference type="Gene3D" id="3.40.50.300">
    <property type="entry name" value="P-loop containing nucleotide triphosphate hydrolases"/>
    <property type="match status" value="1"/>
</dbReference>
<reference evidence="1 2" key="1">
    <citation type="submission" date="2019-03" db="EMBL/GenBank/DDBJ databases">
        <title>Genomic Encyclopedia of Archaeal and Bacterial Type Strains, Phase II (KMG-II): from individual species to whole genera.</title>
        <authorList>
            <person name="Goeker M."/>
        </authorList>
    </citation>
    <scope>NUCLEOTIDE SEQUENCE [LARGE SCALE GENOMIC DNA]</scope>
    <source>
        <strain evidence="1 2">DSM 45499</strain>
    </source>
</reference>
<evidence type="ECO:0000313" key="1">
    <source>
        <dbReference type="EMBL" id="TDV41871.1"/>
    </source>
</evidence>
<dbReference type="InterPro" id="IPR027417">
    <property type="entry name" value="P-loop_NTPase"/>
</dbReference>
<dbReference type="Pfam" id="PF13238">
    <property type="entry name" value="AAA_18"/>
    <property type="match status" value="1"/>
</dbReference>
<gene>
    <name evidence="1" type="ORF">CLV71_119193</name>
</gene>
<sequence length="165" mass="17610">MTVLVTGMSGTGKSAVLECLAREGFRVVDTDAGGWIEDVPQPGGTVEPLWREDRIDALLAEHEASGEPLFIAGTVRNQGRFYPRFAEVVLLSAPIATMLDRVATRVDNHFGRSAAEQAKIIADTEAVVPLLRAGATVEIDTGRHALTEVAARLRALACGSRRTSG</sequence>
<dbReference type="AlphaFoldDB" id="A0A4V3FR20"/>
<keyword evidence="1" id="KW-0808">Transferase</keyword>
<dbReference type="EMBL" id="SOCP01000019">
    <property type="protein sequence ID" value="TDV41871.1"/>
    <property type="molecule type" value="Genomic_DNA"/>
</dbReference>
<comment type="caution">
    <text evidence="1">The sequence shown here is derived from an EMBL/GenBank/DDBJ whole genome shotgun (WGS) entry which is preliminary data.</text>
</comment>
<organism evidence="1 2">
    <name type="scientific">Actinophytocola oryzae</name>
    <dbReference type="NCBI Taxonomy" id="502181"/>
    <lineage>
        <taxon>Bacteria</taxon>
        <taxon>Bacillati</taxon>
        <taxon>Actinomycetota</taxon>
        <taxon>Actinomycetes</taxon>
        <taxon>Pseudonocardiales</taxon>
        <taxon>Pseudonocardiaceae</taxon>
    </lineage>
</organism>
<dbReference type="GO" id="GO:0016301">
    <property type="term" value="F:kinase activity"/>
    <property type="evidence" value="ECO:0007669"/>
    <property type="project" value="UniProtKB-KW"/>
</dbReference>
<keyword evidence="2" id="KW-1185">Reference proteome</keyword>
<name>A0A4V3FR20_9PSEU</name>
<proteinExistence type="predicted"/>